<evidence type="ECO:0000256" key="1">
    <source>
        <dbReference type="ARBA" id="ARBA00000086"/>
    </source>
</evidence>
<dbReference type="SUPFAM" id="SSF48150">
    <property type="entry name" value="DNA-glycosylase"/>
    <property type="match status" value="1"/>
</dbReference>
<dbReference type="InterPro" id="IPR003265">
    <property type="entry name" value="HhH-GPD_domain"/>
</dbReference>
<gene>
    <name evidence="11" type="ORF">MSZNOR_4164</name>
</gene>
<feature type="domain" description="HhH-GPD" evidence="10">
    <location>
        <begin position="227"/>
        <end position="386"/>
    </location>
</feature>
<dbReference type="InterPro" id="IPR000035">
    <property type="entry name" value="Alkylbase_DNA_glycsylse_CS"/>
</dbReference>
<keyword evidence="6" id="KW-0808">Transferase</keyword>
<dbReference type="InterPro" id="IPR036388">
    <property type="entry name" value="WH-like_DNA-bd_sf"/>
</dbReference>
<dbReference type="Proteomes" id="UP001162030">
    <property type="component" value="Chromosome"/>
</dbReference>
<dbReference type="PANTHER" id="PTHR43003">
    <property type="entry name" value="DNA-3-METHYLADENINE GLYCOSYLASE"/>
    <property type="match status" value="1"/>
</dbReference>
<dbReference type="Gene3D" id="1.10.1670.40">
    <property type="match status" value="1"/>
</dbReference>
<dbReference type="InterPro" id="IPR014048">
    <property type="entry name" value="MethylDNA_cys_MeTrfase_DNA-bd"/>
</dbReference>
<protein>
    <recommendedName>
        <fullName evidence="4">DNA-3-methyladenine glycosylase II</fullName>
        <ecNumber evidence="4">3.2.2.21</ecNumber>
    </recommendedName>
</protein>
<keyword evidence="7" id="KW-0227">DNA damage</keyword>
<dbReference type="RefSeq" id="WP_317963447.1">
    <property type="nucleotide sequence ID" value="NZ_OX458333.1"/>
</dbReference>
<evidence type="ECO:0000256" key="9">
    <source>
        <dbReference type="ARBA" id="ARBA00049348"/>
    </source>
</evidence>
<evidence type="ECO:0000256" key="3">
    <source>
        <dbReference type="ARBA" id="ARBA00010817"/>
    </source>
</evidence>
<dbReference type="InterPro" id="IPR011257">
    <property type="entry name" value="DNA_glycosylase"/>
</dbReference>
<dbReference type="CDD" id="cd06445">
    <property type="entry name" value="ATase"/>
    <property type="match status" value="1"/>
</dbReference>
<comment type="catalytic activity">
    <reaction evidence="1">
        <text>Hydrolysis of alkylated DNA, releasing 3-methyladenine, 3-methylguanine, 7-methylguanine and 7-methyladenine.</text>
        <dbReference type="EC" id="3.2.2.21"/>
    </reaction>
</comment>
<evidence type="ECO:0000256" key="7">
    <source>
        <dbReference type="ARBA" id="ARBA00022763"/>
    </source>
</evidence>
<dbReference type="InterPro" id="IPR001497">
    <property type="entry name" value="MethylDNA_cys_MeTrfase_AS"/>
</dbReference>
<dbReference type="InterPro" id="IPR036217">
    <property type="entry name" value="MethylDNA_cys_MeTrfase_DNAb"/>
</dbReference>
<accession>A0ABM9I789</accession>
<dbReference type="EMBL" id="OX458333">
    <property type="protein sequence ID" value="CAI8937151.1"/>
    <property type="molecule type" value="Genomic_DNA"/>
</dbReference>
<comment type="catalytic activity">
    <reaction evidence="9">
        <text>a 6-O-methyl-2'-deoxyguanosine in DNA + L-cysteinyl-[protein] = S-methyl-L-cysteinyl-[protein] + a 2'-deoxyguanosine in DNA</text>
        <dbReference type="Rhea" id="RHEA:24000"/>
        <dbReference type="Rhea" id="RHEA-COMP:10131"/>
        <dbReference type="Rhea" id="RHEA-COMP:10132"/>
        <dbReference type="Rhea" id="RHEA-COMP:11367"/>
        <dbReference type="Rhea" id="RHEA-COMP:11368"/>
        <dbReference type="ChEBI" id="CHEBI:29950"/>
        <dbReference type="ChEBI" id="CHEBI:82612"/>
        <dbReference type="ChEBI" id="CHEBI:85445"/>
        <dbReference type="ChEBI" id="CHEBI:85448"/>
        <dbReference type="EC" id="2.1.1.63"/>
    </reaction>
</comment>
<dbReference type="Gene3D" id="1.10.10.10">
    <property type="entry name" value="Winged helix-like DNA-binding domain superfamily/Winged helix DNA-binding domain"/>
    <property type="match status" value="1"/>
</dbReference>
<keyword evidence="12" id="KW-1185">Reference proteome</keyword>
<dbReference type="CDD" id="cd00056">
    <property type="entry name" value="ENDO3c"/>
    <property type="match status" value="1"/>
</dbReference>
<proteinExistence type="inferred from homology"/>
<dbReference type="SMART" id="SM00478">
    <property type="entry name" value="ENDO3c"/>
    <property type="match status" value="1"/>
</dbReference>
<evidence type="ECO:0000313" key="11">
    <source>
        <dbReference type="EMBL" id="CAI8937151.1"/>
    </source>
</evidence>
<dbReference type="Pfam" id="PF00730">
    <property type="entry name" value="HhH-GPD"/>
    <property type="match status" value="1"/>
</dbReference>
<dbReference type="Gene3D" id="1.10.340.30">
    <property type="entry name" value="Hypothetical protein, domain 2"/>
    <property type="match status" value="1"/>
</dbReference>
<dbReference type="PANTHER" id="PTHR43003:SF5">
    <property type="entry name" value="DNA-3-METHYLADENINE GLYCOSYLASE"/>
    <property type="match status" value="1"/>
</dbReference>
<evidence type="ECO:0000259" key="10">
    <source>
        <dbReference type="SMART" id="SM00478"/>
    </source>
</evidence>
<organism evidence="11 12">
    <name type="scientific">Methylocaldum szegediense</name>
    <dbReference type="NCBI Taxonomy" id="73780"/>
    <lineage>
        <taxon>Bacteria</taxon>
        <taxon>Pseudomonadati</taxon>
        <taxon>Pseudomonadota</taxon>
        <taxon>Gammaproteobacteria</taxon>
        <taxon>Methylococcales</taxon>
        <taxon>Methylococcaceae</taxon>
        <taxon>Methylocaldum</taxon>
    </lineage>
</organism>
<evidence type="ECO:0000256" key="6">
    <source>
        <dbReference type="ARBA" id="ARBA00022679"/>
    </source>
</evidence>
<comment type="similarity">
    <text evidence="3">Belongs to the alkylbase DNA glycosidase AlkA family.</text>
</comment>
<name>A0ABM9I789_9GAMM</name>
<evidence type="ECO:0000313" key="12">
    <source>
        <dbReference type="Proteomes" id="UP001162030"/>
    </source>
</evidence>
<keyword evidence="8" id="KW-0234">DNA repair</keyword>
<reference evidence="11 12" key="1">
    <citation type="submission" date="2023-03" db="EMBL/GenBank/DDBJ databases">
        <authorList>
            <person name="Pearce D."/>
        </authorList>
    </citation>
    <scope>NUCLEOTIDE SEQUENCE [LARGE SCALE GENOMIC DNA]</scope>
    <source>
        <strain evidence="11">Msz</strain>
    </source>
</reference>
<dbReference type="EC" id="3.2.2.21" evidence="4"/>
<dbReference type="SUPFAM" id="SSF46767">
    <property type="entry name" value="Methylated DNA-protein cysteine methyltransferase, C-terminal domain"/>
    <property type="match status" value="1"/>
</dbReference>
<evidence type="ECO:0000256" key="4">
    <source>
        <dbReference type="ARBA" id="ARBA00012000"/>
    </source>
</evidence>
<dbReference type="NCBIfam" id="TIGR00589">
    <property type="entry name" value="ogt"/>
    <property type="match status" value="1"/>
</dbReference>
<keyword evidence="11" id="KW-0326">Glycosidase</keyword>
<dbReference type="InterPro" id="IPR051912">
    <property type="entry name" value="Alkylbase_DNA_Glycosylase/TA"/>
</dbReference>
<dbReference type="PROSITE" id="PS00516">
    <property type="entry name" value="ALKYLBASE_DNA_GLYCOS"/>
    <property type="match status" value="1"/>
</dbReference>
<sequence>MKPTAYYIFETALGPCGIAWCEGERPAVTSFQLPDIDARATEERIARETGGRPSNPPPAIAAIVERVRRHFEGYPEDFRDVEVDLDGVGPFARQVYAAARAIPAGKTATYGEIAETLARPGAARAVGYALGKNPIPLIIPCHRVVAAGGKPGGFSAPGGLTTKSRMLAVEGVAWGLPPTLKSAQDLRRAAAKLKSQDPRLADWLSQPLSFKPNTEHSPYTGLFSAIVHQQLTPKAAAAILSRVKALFPGATFPEPGELLGTPDHVLKSAGLSQPKINALKDLASKTLDGTVPTAEIIVALNDDEIVRRLSSIRGVGRWTVEMLLIFNLGRTDVFPVDDYALRKGIAKVFGMPEVPSPKKALALGDAWQPYRTVASLYLWNVVNAEIF</sequence>
<evidence type="ECO:0000256" key="2">
    <source>
        <dbReference type="ARBA" id="ARBA00001286"/>
    </source>
</evidence>
<keyword evidence="5" id="KW-0489">Methyltransferase</keyword>
<dbReference type="Pfam" id="PF01035">
    <property type="entry name" value="DNA_binding_1"/>
    <property type="match status" value="1"/>
</dbReference>
<comment type="catalytic activity">
    <reaction evidence="2">
        <text>a 4-O-methyl-thymidine in DNA + L-cysteinyl-[protein] = a thymidine in DNA + S-methyl-L-cysteinyl-[protein]</text>
        <dbReference type="Rhea" id="RHEA:53428"/>
        <dbReference type="Rhea" id="RHEA-COMP:10131"/>
        <dbReference type="Rhea" id="RHEA-COMP:10132"/>
        <dbReference type="Rhea" id="RHEA-COMP:13555"/>
        <dbReference type="Rhea" id="RHEA-COMP:13556"/>
        <dbReference type="ChEBI" id="CHEBI:29950"/>
        <dbReference type="ChEBI" id="CHEBI:82612"/>
        <dbReference type="ChEBI" id="CHEBI:137386"/>
        <dbReference type="ChEBI" id="CHEBI:137387"/>
        <dbReference type="EC" id="2.1.1.63"/>
    </reaction>
</comment>
<evidence type="ECO:0000256" key="5">
    <source>
        <dbReference type="ARBA" id="ARBA00022603"/>
    </source>
</evidence>
<dbReference type="PROSITE" id="PS00374">
    <property type="entry name" value="MGMT"/>
    <property type="match status" value="1"/>
</dbReference>
<keyword evidence="11" id="KW-0378">Hydrolase</keyword>
<evidence type="ECO:0000256" key="8">
    <source>
        <dbReference type="ARBA" id="ARBA00023204"/>
    </source>
</evidence>
<dbReference type="GO" id="GO:0003905">
    <property type="term" value="F:alkylbase DNA N-glycosylase activity"/>
    <property type="evidence" value="ECO:0007669"/>
    <property type="project" value="UniProtKB-EC"/>
</dbReference>